<reference evidence="3" key="1">
    <citation type="submission" date="2021-05" db="EMBL/GenBank/DDBJ databases">
        <authorList>
            <person name="Alioto T."/>
            <person name="Alioto T."/>
            <person name="Gomez Garrido J."/>
        </authorList>
    </citation>
    <scope>NUCLEOTIDE SEQUENCE</scope>
</reference>
<dbReference type="EMBL" id="HBUF01161241">
    <property type="protein sequence ID" value="CAG6650227.1"/>
    <property type="molecule type" value="Transcribed_RNA"/>
</dbReference>
<dbReference type="InterPro" id="IPR033447">
    <property type="entry name" value="OSK"/>
</dbReference>
<protein>
    <recommendedName>
        <fullName evidence="2">OSK domain-containing protein</fullName>
    </recommendedName>
</protein>
<evidence type="ECO:0000313" key="3">
    <source>
        <dbReference type="EMBL" id="CAG6650227.1"/>
    </source>
</evidence>
<feature type="compositionally biased region" description="Polar residues" evidence="1">
    <location>
        <begin position="588"/>
        <end position="599"/>
    </location>
</feature>
<feature type="compositionally biased region" description="Basic and acidic residues" evidence="1">
    <location>
        <begin position="659"/>
        <end position="696"/>
    </location>
</feature>
<dbReference type="InterPro" id="IPR036514">
    <property type="entry name" value="SGNH_hydro_sf"/>
</dbReference>
<dbReference type="Gene3D" id="3.40.50.1110">
    <property type="entry name" value="SGNH hydrolase"/>
    <property type="match status" value="1"/>
</dbReference>
<feature type="compositionally biased region" description="Polar residues" evidence="1">
    <location>
        <begin position="625"/>
        <end position="636"/>
    </location>
</feature>
<accession>A0A8D8RIC1</accession>
<feature type="region of interest" description="Disordered" evidence="1">
    <location>
        <begin position="524"/>
        <end position="645"/>
    </location>
</feature>
<feature type="compositionally biased region" description="Polar residues" evidence="1">
    <location>
        <begin position="385"/>
        <end position="396"/>
    </location>
</feature>
<evidence type="ECO:0000256" key="1">
    <source>
        <dbReference type="SAM" id="MobiDB-lite"/>
    </source>
</evidence>
<feature type="domain" description="OSK" evidence="2">
    <location>
        <begin position="27"/>
        <end position="190"/>
    </location>
</feature>
<feature type="compositionally biased region" description="Polar residues" evidence="1">
    <location>
        <begin position="1263"/>
        <end position="1280"/>
    </location>
</feature>
<feature type="compositionally biased region" description="Low complexity" evidence="1">
    <location>
        <begin position="600"/>
        <end position="617"/>
    </location>
</feature>
<feature type="region of interest" description="Disordered" evidence="1">
    <location>
        <begin position="659"/>
        <end position="715"/>
    </location>
</feature>
<organism evidence="3">
    <name type="scientific">Cacopsylla melanoneura</name>
    <dbReference type="NCBI Taxonomy" id="428564"/>
    <lineage>
        <taxon>Eukaryota</taxon>
        <taxon>Metazoa</taxon>
        <taxon>Ecdysozoa</taxon>
        <taxon>Arthropoda</taxon>
        <taxon>Hexapoda</taxon>
        <taxon>Insecta</taxon>
        <taxon>Pterygota</taxon>
        <taxon>Neoptera</taxon>
        <taxon>Paraneoptera</taxon>
        <taxon>Hemiptera</taxon>
        <taxon>Sternorrhyncha</taxon>
        <taxon>Psylloidea</taxon>
        <taxon>Psyllidae</taxon>
        <taxon>Psyllinae</taxon>
        <taxon>Cacopsylla</taxon>
    </lineage>
</organism>
<feature type="region of interest" description="Disordered" evidence="1">
    <location>
        <begin position="385"/>
        <end position="432"/>
    </location>
</feature>
<feature type="compositionally biased region" description="Polar residues" evidence="1">
    <location>
        <begin position="410"/>
        <end position="420"/>
    </location>
</feature>
<dbReference type="Pfam" id="PF17182">
    <property type="entry name" value="OSK"/>
    <property type="match status" value="1"/>
</dbReference>
<feature type="region of interest" description="Disordered" evidence="1">
    <location>
        <begin position="1244"/>
        <end position="1280"/>
    </location>
</feature>
<name>A0A8D8RIC1_9HEMI</name>
<proteinExistence type="predicted"/>
<sequence>MSSSMEQGNLSNNDPNSVYYGTPPNEYPLFQNYQLIGDSQLVRFSEVFLSCKRVFFPGSSGRVGYCVSGQRAAQLATHLSAKLWPVYKNVILMIGTNDILSNTDHTEWKASIESILDLFVKYSVRNVIVCTVPPVPKLWHTVQHWTLLVEYNEILKSLEPKHKGSFSSFKLLDITHFFLSKDAFESFYCNRSDLYVISPIVEGMDTYDETFMMTNVRKQWSNSLNNVTVVGQDEEAGVTNDRSYLKQNISLFDIVNIRYKLLNCFNGSTNDQDDAINKDRFDLIGVTPTDVRHIKSNMLQIGNVEYMYTLRHAFQKFLSHLNRDRIIKMKRMSTSDGLTLMLGNTNEEAFVPLKMARPNYDRPSNEEEEDLESSGVYCRRLDTTTVTPQPSRTPYSNIWGAGRNKEGPDNDTQTTPLTSRHQLKRQHPSGTSDVTCLWAKQEIKRTPDGVESDVRDNKEVVYDELTQGISVKVTNEKDNKTGTGNVKNETSKLSMNLVPRPVMLNQSNESLPDKTQTAMKRHGKFLPRVSESEAAAKTTEGKNNTTTAIPEPNFIPASWNKYDQNPANNNYYSSTSSNASECRSNSSIPTSKNTSPTSDSTGTENKSSKNTSSTSDSTDYKNKSPNSTTDSTASSSGRKKRERSFRDVLSLIQNTLKSLKVENKSPTKSEKESPTDCKASKKEENQGNRCPNKYDIDGSIGSPGKSENIPSMKIKNTPSVKDNILRCQHNSKNESIQEFVKNETEISRKKSVGDTRDWLENQLESGVQRSSAVKKLGEKALKNNQADTNFLEKDHKRNNEYEAKPLTRGENELNKRVWDFVSPGVLNNVRRVTVLPTPLTKAFVTNDLTRSDKDINMAVMGSQKLEDYELTKRNFMTNTNENYTAELRPQGVLVTNNRGQTNFIASSSSGLSSHGNNRTMTFNSDDGRMNNPLHNSVEIETCPAYRESYLNPNIEQSFSTPNHAQNVCLKSCRKVSVLQPSLVEFNNQELINELPSPVSMHKMSNKDQLFPSSKQELSTYNLLLPRPTHEPLSLDQVETGTTVWNTPLCEENYYKKDNGGDSQRNIATQGVLFGSGHYGIKSYGRGIEKNLITEINEEHHYGKDACKWLTQNDLGAQSDIYGAESDYFGMEPYETCIPNNIIGACENDLVTEKDERLVNLSESYFDSNKYWSEETEISFGSNKQTDQNQFTFKNNKYAFNDNASIYVTIPGLIKNLEDSNTSHNLVANEGKKFKNDSLCIKIVKETPNQTGTDKTPRSAPDRSASQTPNNGNYATLSQDANEETPSLLNIEYLTPEEKREQESRLSKKALCDPDPSHRDRILQGYDRSFLTRSNTIQLYQYIHSVCQYESKYNEDPMDDKIFYAIIQNLRSGSDVENKLYTSMFGRIEFYKFMKYISLSYIMPKMFSNGFKNVMFTSLVNDNCNVQSYVVKNLDTSMFERHFSRLPGTPANKTPRVDLVHLNQKGFELLKTSLTEVIVQIRQETGEDANIRLLKTSLIQTITQ</sequence>
<dbReference type="SUPFAM" id="SSF52266">
    <property type="entry name" value="SGNH hydrolase"/>
    <property type="match status" value="1"/>
</dbReference>
<feature type="compositionally biased region" description="Low complexity" evidence="1">
    <location>
        <begin position="565"/>
        <end position="587"/>
    </location>
</feature>
<evidence type="ECO:0000259" key="2">
    <source>
        <dbReference type="Pfam" id="PF17182"/>
    </source>
</evidence>